<comment type="similarity">
    <text evidence="1">Belongs to the argonaute family.</text>
</comment>
<feature type="domain" description="Piwi" evidence="4">
    <location>
        <begin position="539"/>
        <end position="823"/>
    </location>
</feature>
<dbReference type="CDD" id="cd02846">
    <property type="entry name" value="PAZ_argonaute_like"/>
    <property type="match status" value="1"/>
</dbReference>
<evidence type="ECO:0000313" key="5">
    <source>
        <dbReference type="EMBL" id="ULT87933.1"/>
    </source>
</evidence>
<dbReference type="InterPro" id="IPR012337">
    <property type="entry name" value="RNaseH-like_sf"/>
</dbReference>
<proteinExistence type="inferred from homology"/>
<dbReference type="SUPFAM" id="SSF101690">
    <property type="entry name" value="PAZ domain"/>
    <property type="match status" value="1"/>
</dbReference>
<gene>
    <name evidence="5" type="ORF">L3Y34_007250</name>
</gene>
<dbReference type="EMBL" id="CP090895">
    <property type="protein sequence ID" value="ULT87933.1"/>
    <property type="molecule type" value="Genomic_DNA"/>
</dbReference>
<evidence type="ECO:0000313" key="6">
    <source>
        <dbReference type="Proteomes" id="UP000827892"/>
    </source>
</evidence>
<dbReference type="Pfam" id="PF02171">
    <property type="entry name" value="Piwi"/>
    <property type="match status" value="1"/>
</dbReference>
<dbReference type="Gene3D" id="3.30.420.10">
    <property type="entry name" value="Ribonuclease H-like superfamily/Ribonuclease H"/>
    <property type="match status" value="1"/>
</dbReference>
<dbReference type="PROSITE" id="PS50822">
    <property type="entry name" value="PIWI"/>
    <property type="match status" value="1"/>
</dbReference>
<dbReference type="GO" id="GO:0003723">
    <property type="term" value="F:RNA binding"/>
    <property type="evidence" value="ECO:0007669"/>
    <property type="project" value="InterPro"/>
</dbReference>
<protein>
    <recommendedName>
        <fullName evidence="7">Piwi-domain-containing protein</fullName>
    </recommendedName>
</protein>
<sequence>MDQAAQAMANANIAGDQPARQRHGLRPLAPKIGKNPSGQTVELISNMAKLSTAANTPIYKYDVNIVVVYKNQDGAEVSIEKSKSTKSGTAHDVDKTLCRTIFDMAMKKLAGFNGQNSFYDLQASMYTLKKIPMESDFSVTLTTGVSTAPNFIRAVFTLKAVATTYQASTNDLRRTATSAPALADKSILEALSLFISGPALANPKVITVGNCVHYYDGTMRGFTPRDYPEGGTFSALGVSKGVKMVEGGVMMNTEMKVTLFHPDNEPLINVMKTLKGFSPNLGLSSQEGINAAKALKGLEFFCNYGDLKDKGNERRIVKALDFGGSARSTTFLVDNEPTSVEAYFQNKYKERLAFPNLMTVIVKGRNGSRVNIPAELLDFCPNQKVTNERMTVKNQQAELIKDAAAAPEKRMQYTQTAANAVGIHSKNVMNFIKVEEPTTLKGIVLNKPTIKFSTPNPVAFDARVPTDFKINGKFVMPAKMDNWEVVFMRNEEVRDFTKRISQAMGQCGMAVQPPVVSFINSGGDLPNLFEKARSSKRQLLMFVFRRSVPLHAQIKSLEQKFDILTQEITLETAEKIFRQPQTLQNIVNKTNMKLGGLNYRIDSTVLNPNILFIGFETSSKGGAGDGPVSIGFAANMMQNHQQFAGGYIYAPQARDTYGSVVGPVLKQILGVVRRNRKDPPQEIIMYFNGVTEGQYGLINEVYSEEIKKTIMAIKADWRPRLMIIATSKAHNERFYQLEKNKAVSNLAPGTVIDHTVVSPVFSEFYLASAVARQGTAKATKYTIIFATNPEANLARIETITNDLCFDHQIVFQPVSLPVPLFIAGRCSQRGAAVLGYNGVSSFRRGENGNVDYDAMNEQYGYSQKNLFGKRFNA</sequence>
<reference evidence="5 6" key="1">
    <citation type="submission" date="2022-02" db="EMBL/GenBank/DDBJ databases">
        <title>Chromosome-level reference genomes for two strains of Caenorhabditis briggsae: an improved platform for comparative genomics.</title>
        <authorList>
            <person name="Stevens L."/>
            <person name="Andersen E.C."/>
        </authorList>
    </citation>
    <scope>NUCLEOTIDE SEQUENCE [LARGE SCALE GENOMIC DNA]</scope>
    <source>
        <strain evidence="5">QX1410_ONT</strain>
        <tissue evidence="5">Whole-organism</tissue>
    </source>
</reference>
<dbReference type="InterPro" id="IPR036085">
    <property type="entry name" value="PAZ_dom_sf"/>
</dbReference>
<dbReference type="InterPro" id="IPR003100">
    <property type="entry name" value="PAZ_dom"/>
</dbReference>
<evidence type="ECO:0000259" key="4">
    <source>
        <dbReference type="PROSITE" id="PS50822"/>
    </source>
</evidence>
<evidence type="ECO:0000256" key="1">
    <source>
        <dbReference type="RuleBase" id="RU361178"/>
    </source>
</evidence>
<dbReference type="InterPro" id="IPR003165">
    <property type="entry name" value="Piwi"/>
</dbReference>
<dbReference type="InterPro" id="IPR057272">
    <property type="entry name" value="Piwi_nem"/>
</dbReference>
<name>A0AAE9A624_CAEBR</name>
<dbReference type="Gene3D" id="3.40.50.2300">
    <property type="match status" value="1"/>
</dbReference>
<dbReference type="PANTHER" id="PTHR22891">
    <property type="entry name" value="EUKARYOTIC TRANSLATION INITIATION FACTOR 2C"/>
    <property type="match status" value="1"/>
</dbReference>
<dbReference type="Proteomes" id="UP000827892">
    <property type="component" value="Chromosome V"/>
</dbReference>
<dbReference type="SMART" id="SM00949">
    <property type="entry name" value="PAZ"/>
    <property type="match status" value="1"/>
</dbReference>
<dbReference type="CDD" id="cd02826">
    <property type="entry name" value="Piwi-like"/>
    <property type="match status" value="1"/>
</dbReference>
<feature type="region of interest" description="Disordered" evidence="2">
    <location>
        <begin position="6"/>
        <end position="36"/>
    </location>
</feature>
<dbReference type="AlphaFoldDB" id="A0AAE9A624"/>
<feature type="domain" description="PAZ" evidence="3">
    <location>
        <begin position="266"/>
        <end position="381"/>
    </location>
</feature>
<organism evidence="5 6">
    <name type="scientific">Caenorhabditis briggsae</name>
    <dbReference type="NCBI Taxonomy" id="6238"/>
    <lineage>
        <taxon>Eukaryota</taxon>
        <taxon>Metazoa</taxon>
        <taxon>Ecdysozoa</taxon>
        <taxon>Nematoda</taxon>
        <taxon>Chromadorea</taxon>
        <taxon>Rhabditida</taxon>
        <taxon>Rhabditina</taxon>
        <taxon>Rhabditomorpha</taxon>
        <taxon>Rhabditoidea</taxon>
        <taxon>Rhabditidae</taxon>
        <taxon>Peloderinae</taxon>
        <taxon>Caenorhabditis</taxon>
    </lineage>
</organism>
<accession>A0AAE9A624</accession>
<dbReference type="Gene3D" id="2.170.260.10">
    <property type="entry name" value="paz domain"/>
    <property type="match status" value="1"/>
</dbReference>
<evidence type="ECO:0008006" key="7">
    <source>
        <dbReference type="Google" id="ProtNLM"/>
    </source>
</evidence>
<evidence type="ECO:0000259" key="3">
    <source>
        <dbReference type="PROSITE" id="PS50821"/>
    </source>
</evidence>
<dbReference type="SUPFAM" id="SSF53098">
    <property type="entry name" value="Ribonuclease H-like"/>
    <property type="match status" value="1"/>
</dbReference>
<dbReference type="Pfam" id="PF02170">
    <property type="entry name" value="PAZ"/>
    <property type="match status" value="1"/>
</dbReference>
<dbReference type="InterPro" id="IPR036397">
    <property type="entry name" value="RNaseH_sf"/>
</dbReference>
<evidence type="ECO:0000256" key="2">
    <source>
        <dbReference type="SAM" id="MobiDB-lite"/>
    </source>
</evidence>
<dbReference type="PROSITE" id="PS50821">
    <property type="entry name" value="PAZ"/>
    <property type="match status" value="1"/>
</dbReference>
<dbReference type="SMART" id="SM00950">
    <property type="entry name" value="Piwi"/>
    <property type="match status" value="1"/>
</dbReference>